<dbReference type="InterPro" id="IPR010998">
    <property type="entry name" value="Integrase_recombinase_N"/>
</dbReference>
<dbReference type="Pfam" id="PF00589">
    <property type="entry name" value="Phage_integrase"/>
    <property type="match status" value="1"/>
</dbReference>
<dbReference type="Gene3D" id="1.10.150.130">
    <property type="match status" value="1"/>
</dbReference>
<feature type="domain" description="Tyr recombinase" evidence="3">
    <location>
        <begin position="59"/>
        <end position="242"/>
    </location>
</feature>
<evidence type="ECO:0000256" key="1">
    <source>
        <dbReference type="ARBA" id="ARBA00023125"/>
    </source>
</evidence>
<gene>
    <name evidence="5" type="ORF">METZ01_LOCUS9479</name>
</gene>
<organism evidence="5">
    <name type="scientific">marine metagenome</name>
    <dbReference type="NCBI Taxonomy" id="408172"/>
    <lineage>
        <taxon>unclassified sequences</taxon>
        <taxon>metagenomes</taxon>
        <taxon>ecological metagenomes</taxon>
    </lineage>
</organism>
<keyword evidence="2" id="KW-0233">DNA recombination</keyword>
<feature type="domain" description="Core-binding (CB)" evidence="4">
    <location>
        <begin position="1"/>
        <end position="38"/>
    </location>
</feature>
<evidence type="ECO:0000256" key="2">
    <source>
        <dbReference type="ARBA" id="ARBA00023172"/>
    </source>
</evidence>
<dbReference type="SUPFAM" id="SSF47823">
    <property type="entry name" value="lambda integrase-like, N-terminal domain"/>
    <property type="match status" value="1"/>
</dbReference>
<dbReference type="GO" id="GO:0003677">
    <property type="term" value="F:DNA binding"/>
    <property type="evidence" value="ECO:0007669"/>
    <property type="project" value="UniProtKB-KW"/>
</dbReference>
<dbReference type="InterPro" id="IPR002104">
    <property type="entry name" value="Integrase_catalytic"/>
</dbReference>
<protein>
    <recommendedName>
        <fullName evidence="6">Tyrosine recombinase XerC</fullName>
    </recommendedName>
</protein>
<dbReference type="InterPro" id="IPR013762">
    <property type="entry name" value="Integrase-like_cat_sf"/>
</dbReference>
<accession>A0A381NPW3</accession>
<dbReference type="GO" id="GO:0006310">
    <property type="term" value="P:DNA recombination"/>
    <property type="evidence" value="ECO:0007669"/>
    <property type="project" value="UniProtKB-KW"/>
</dbReference>
<dbReference type="InterPro" id="IPR044068">
    <property type="entry name" value="CB"/>
</dbReference>
<keyword evidence="1" id="KW-0238">DNA-binding</keyword>
<dbReference type="InterPro" id="IPR011010">
    <property type="entry name" value="DNA_brk_join_enz"/>
</dbReference>
<reference evidence="5" key="1">
    <citation type="submission" date="2018-05" db="EMBL/GenBank/DDBJ databases">
        <authorList>
            <person name="Lanie J.A."/>
            <person name="Ng W.-L."/>
            <person name="Kazmierczak K.M."/>
            <person name="Andrzejewski T.M."/>
            <person name="Davidsen T.M."/>
            <person name="Wayne K.J."/>
            <person name="Tettelin H."/>
            <person name="Glass J.I."/>
            <person name="Rusch D."/>
            <person name="Podicherti R."/>
            <person name="Tsui H.-C.T."/>
            <person name="Winkler M.E."/>
        </authorList>
    </citation>
    <scope>NUCLEOTIDE SEQUENCE</scope>
</reference>
<evidence type="ECO:0000313" key="5">
    <source>
        <dbReference type="EMBL" id="SUZ56625.1"/>
    </source>
</evidence>
<sequence>VDKKTVQHFVGSLTEKGLSPKSTGRKLASIKSFFRYLLKHAHVESNPASAVKAPKQHATLPKFLQKEVLEQVLSHSDKDDWQLKRDKTILELLYSTGIRLSELVAIDMGDVQIDQKTVKVFGKGGKERIVPFGGKAAEALGFYFKERNIHVQKDLDDNPLFISKQGLRISPRTVQSRLKKLFDSVAAGSGFTPHLMRHTFATHLLDRGADIRAVKELLGHASLSSTQIYTHLEIEKMKKIFKQAHPHA</sequence>
<dbReference type="AlphaFoldDB" id="A0A381NPW3"/>
<dbReference type="EMBL" id="UINC01000513">
    <property type="protein sequence ID" value="SUZ56625.1"/>
    <property type="molecule type" value="Genomic_DNA"/>
</dbReference>
<name>A0A381NPW3_9ZZZZ</name>
<dbReference type="SUPFAM" id="SSF56349">
    <property type="entry name" value="DNA breaking-rejoining enzymes"/>
    <property type="match status" value="1"/>
</dbReference>
<dbReference type="PANTHER" id="PTHR30349:SF81">
    <property type="entry name" value="TYROSINE RECOMBINASE XERC"/>
    <property type="match status" value="1"/>
</dbReference>
<evidence type="ECO:0000259" key="4">
    <source>
        <dbReference type="PROSITE" id="PS51900"/>
    </source>
</evidence>
<dbReference type="Gene3D" id="1.10.443.10">
    <property type="entry name" value="Intergrase catalytic core"/>
    <property type="match status" value="1"/>
</dbReference>
<dbReference type="PROSITE" id="PS51898">
    <property type="entry name" value="TYR_RECOMBINASE"/>
    <property type="match status" value="1"/>
</dbReference>
<dbReference type="CDD" id="cd00798">
    <property type="entry name" value="INT_XerDC_C"/>
    <property type="match status" value="1"/>
</dbReference>
<proteinExistence type="predicted"/>
<evidence type="ECO:0008006" key="6">
    <source>
        <dbReference type="Google" id="ProtNLM"/>
    </source>
</evidence>
<dbReference type="InterPro" id="IPR050090">
    <property type="entry name" value="Tyrosine_recombinase_XerCD"/>
</dbReference>
<dbReference type="GO" id="GO:0015074">
    <property type="term" value="P:DNA integration"/>
    <property type="evidence" value="ECO:0007669"/>
    <property type="project" value="InterPro"/>
</dbReference>
<evidence type="ECO:0000259" key="3">
    <source>
        <dbReference type="PROSITE" id="PS51898"/>
    </source>
</evidence>
<dbReference type="PANTHER" id="PTHR30349">
    <property type="entry name" value="PHAGE INTEGRASE-RELATED"/>
    <property type="match status" value="1"/>
</dbReference>
<feature type="non-terminal residue" evidence="5">
    <location>
        <position position="1"/>
    </location>
</feature>
<dbReference type="PROSITE" id="PS51900">
    <property type="entry name" value="CB"/>
    <property type="match status" value="1"/>
</dbReference>